<dbReference type="SUPFAM" id="SSF50494">
    <property type="entry name" value="Trypsin-like serine proteases"/>
    <property type="match status" value="1"/>
</dbReference>
<keyword evidence="3" id="KW-1185">Reference proteome</keyword>
<reference evidence="2" key="1">
    <citation type="journal article" date="2023" name="Mol. Phylogenet. Evol.">
        <title>Genome-scale phylogeny and comparative genomics of the fungal order Sordariales.</title>
        <authorList>
            <person name="Hensen N."/>
            <person name="Bonometti L."/>
            <person name="Westerberg I."/>
            <person name="Brannstrom I.O."/>
            <person name="Guillou S."/>
            <person name="Cros-Aarteil S."/>
            <person name="Calhoun S."/>
            <person name="Haridas S."/>
            <person name="Kuo A."/>
            <person name="Mondo S."/>
            <person name="Pangilinan J."/>
            <person name="Riley R."/>
            <person name="LaButti K."/>
            <person name="Andreopoulos B."/>
            <person name="Lipzen A."/>
            <person name="Chen C."/>
            <person name="Yan M."/>
            <person name="Daum C."/>
            <person name="Ng V."/>
            <person name="Clum A."/>
            <person name="Steindorff A."/>
            <person name="Ohm R.A."/>
            <person name="Martin F."/>
            <person name="Silar P."/>
            <person name="Natvig D.O."/>
            <person name="Lalanne C."/>
            <person name="Gautier V."/>
            <person name="Ament-Velasquez S.L."/>
            <person name="Kruys A."/>
            <person name="Hutchinson M.I."/>
            <person name="Powell A.J."/>
            <person name="Barry K."/>
            <person name="Miller A.N."/>
            <person name="Grigoriev I.V."/>
            <person name="Debuchy R."/>
            <person name="Gladieux P."/>
            <person name="Hiltunen Thoren M."/>
            <person name="Johannesson H."/>
        </authorList>
    </citation>
    <scope>NUCLEOTIDE SEQUENCE</scope>
    <source>
        <strain evidence="2">PSN293</strain>
    </source>
</reference>
<name>A0AAN6Y3H0_9PEZI</name>
<evidence type="ECO:0000313" key="2">
    <source>
        <dbReference type="EMBL" id="KAK4208662.1"/>
    </source>
</evidence>
<feature type="compositionally biased region" description="Basic residues" evidence="1">
    <location>
        <begin position="867"/>
        <end position="877"/>
    </location>
</feature>
<sequence>MTVVINDESASPSNSWQRSLLLPPNTDTRSCVIASLPLVANEPMAFARLFPLFHHTNWQNPRESIGDPIGRFQNGRYQCWHPKGRALETYILLAPELHEYIATCPKSGTVIVEMYMIGHREESAAPRVLVCSPEEKVRKTIRKMVKKSKILDRYPGFGLGDASSLPDRRVPSETAKEEIDKILPPDCDISRDKVVLIEGMEASAGKWIYTVNNDGRSLRAAATAGPFVFINETWCQLTVSHPFFPSQPWGIDKPEDPGTMDDDCDFEGMSDVDEEADLEATARASVSSFSIDEESFVDDWRSSPTEADTQDDSYIDGEENSDAETCDTASGSRPSTPGNSLPTTISDSVDETEESRTQHPPAAAQQRDLSLSRLQYLGKLGLASEEFEDSSKFDYALIVINNGQIPQLTAPQYINTQLVIAKSFPVVDMAEETSPWEKSVRMIGLESLDVVTLMPRAGPVSSRLIPSPAFVRMAGKTHFQKVYPLTLLDAAVSDGDSGSPVFDASGKFCGHIVSGSQGTSHAYIIPATDIMSDLESHVWGKVSLPNLASMRVSKPIGTADYFSRPLAPAPQRTRARAGPAAAQSPIATEPTNTLDSETMEDESTPRPNGNHPGPTEGEVLNDADTPTTRGYPDTNRGSLQTEIAEIKTCEAARETPTARAFLPSFPHDPDPREIGDSGIDLSLVGTTKGSDNPREQPRPILPAPPPHTRDKGNPANVVHAVPLEMRLVPPPHLRAKVAHNHNLIPPASITATLGQATLRLMNSLALSTTDQPLVPAGLTVVVAEEELCDDLVMSRNESDIVTSIQLSSSMLDGKRKRGRRTETLAKEWSALVLRSSLRQDAREKKQDRTRALNADAPAVEEPDNHHLLHPHIHSHGHGVRDKFRSMTTKMGRHSSPGRQRGEIQMGEAGFNQDLGVVE</sequence>
<protein>
    <submittedName>
        <fullName evidence="2">Uncharacterized protein</fullName>
    </submittedName>
</protein>
<gene>
    <name evidence="2" type="ORF">QBC37DRAFT_391840</name>
</gene>
<feature type="compositionally biased region" description="Basic and acidic residues" evidence="1">
    <location>
        <begin position="839"/>
        <end position="850"/>
    </location>
</feature>
<evidence type="ECO:0000313" key="3">
    <source>
        <dbReference type="Proteomes" id="UP001301769"/>
    </source>
</evidence>
<comment type="caution">
    <text evidence="2">The sequence shown here is derived from an EMBL/GenBank/DDBJ whole genome shotgun (WGS) entry which is preliminary data.</text>
</comment>
<accession>A0AAN6Y3H0</accession>
<feature type="region of interest" description="Disordered" evidence="1">
    <location>
        <begin position="839"/>
        <end position="918"/>
    </location>
</feature>
<evidence type="ECO:0000256" key="1">
    <source>
        <dbReference type="SAM" id="MobiDB-lite"/>
    </source>
</evidence>
<dbReference type="InterPro" id="IPR009003">
    <property type="entry name" value="Peptidase_S1_PA"/>
</dbReference>
<feature type="region of interest" description="Disordered" evidence="1">
    <location>
        <begin position="660"/>
        <end position="713"/>
    </location>
</feature>
<dbReference type="AlphaFoldDB" id="A0AAN6Y3H0"/>
<feature type="region of interest" description="Disordered" evidence="1">
    <location>
        <begin position="248"/>
        <end position="268"/>
    </location>
</feature>
<feature type="compositionally biased region" description="Polar residues" evidence="1">
    <location>
        <begin position="327"/>
        <end position="347"/>
    </location>
</feature>
<organism evidence="2 3">
    <name type="scientific">Rhypophila decipiens</name>
    <dbReference type="NCBI Taxonomy" id="261697"/>
    <lineage>
        <taxon>Eukaryota</taxon>
        <taxon>Fungi</taxon>
        <taxon>Dikarya</taxon>
        <taxon>Ascomycota</taxon>
        <taxon>Pezizomycotina</taxon>
        <taxon>Sordariomycetes</taxon>
        <taxon>Sordariomycetidae</taxon>
        <taxon>Sordariales</taxon>
        <taxon>Naviculisporaceae</taxon>
        <taxon>Rhypophila</taxon>
    </lineage>
</organism>
<feature type="compositionally biased region" description="Acidic residues" evidence="1">
    <location>
        <begin position="258"/>
        <end position="268"/>
    </location>
</feature>
<feature type="region of interest" description="Disordered" evidence="1">
    <location>
        <begin position="563"/>
        <end position="639"/>
    </location>
</feature>
<dbReference type="EMBL" id="MU858234">
    <property type="protein sequence ID" value="KAK4208662.1"/>
    <property type="molecule type" value="Genomic_DNA"/>
</dbReference>
<feature type="region of interest" description="Disordered" evidence="1">
    <location>
        <begin position="295"/>
        <end position="367"/>
    </location>
</feature>
<reference evidence="2" key="2">
    <citation type="submission" date="2023-05" db="EMBL/GenBank/DDBJ databases">
        <authorList>
            <consortium name="Lawrence Berkeley National Laboratory"/>
            <person name="Steindorff A."/>
            <person name="Hensen N."/>
            <person name="Bonometti L."/>
            <person name="Westerberg I."/>
            <person name="Brannstrom I.O."/>
            <person name="Guillou S."/>
            <person name="Cros-Aarteil S."/>
            <person name="Calhoun S."/>
            <person name="Haridas S."/>
            <person name="Kuo A."/>
            <person name="Mondo S."/>
            <person name="Pangilinan J."/>
            <person name="Riley R."/>
            <person name="Labutti K."/>
            <person name="Andreopoulos B."/>
            <person name="Lipzen A."/>
            <person name="Chen C."/>
            <person name="Yanf M."/>
            <person name="Daum C."/>
            <person name="Ng V."/>
            <person name="Clum A."/>
            <person name="Ohm R."/>
            <person name="Martin F."/>
            <person name="Silar P."/>
            <person name="Natvig D."/>
            <person name="Lalanne C."/>
            <person name="Gautier V."/>
            <person name="Ament-Velasquez S.L."/>
            <person name="Kruys A."/>
            <person name="Hutchinson M.I."/>
            <person name="Powell A.J."/>
            <person name="Barry K."/>
            <person name="Miller A.N."/>
            <person name="Grigoriev I.V."/>
            <person name="Debuchy R."/>
            <person name="Gladieux P."/>
            <person name="Thoren M.H."/>
            <person name="Johannesson H."/>
        </authorList>
    </citation>
    <scope>NUCLEOTIDE SEQUENCE</scope>
    <source>
        <strain evidence="2">PSN293</strain>
    </source>
</reference>
<feature type="compositionally biased region" description="Polar residues" evidence="1">
    <location>
        <begin position="585"/>
        <end position="596"/>
    </location>
</feature>
<proteinExistence type="predicted"/>
<feature type="compositionally biased region" description="Acidic residues" evidence="1">
    <location>
        <begin position="308"/>
        <end position="325"/>
    </location>
</feature>
<dbReference type="Proteomes" id="UP001301769">
    <property type="component" value="Unassembled WGS sequence"/>
</dbReference>